<name>A0A7H1MAQ4_9NEIS</name>
<evidence type="ECO:0000313" key="2">
    <source>
        <dbReference type="Proteomes" id="UP000516412"/>
    </source>
</evidence>
<dbReference type="AlphaFoldDB" id="A0A7H1MAQ4"/>
<dbReference type="EMBL" id="CP060414">
    <property type="protein sequence ID" value="QNT58719.1"/>
    <property type="molecule type" value="Genomic_DNA"/>
</dbReference>
<dbReference type="KEGG" id="nmus:H7A79_0375"/>
<gene>
    <name evidence="1" type="ORF">H7A79_0375</name>
</gene>
<organism evidence="1 2">
    <name type="scientific">Neisseria musculi</name>
    <dbReference type="NCBI Taxonomy" id="1815583"/>
    <lineage>
        <taxon>Bacteria</taxon>
        <taxon>Pseudomonadati</taxon>
        <taxon>Pseudomonadota</taxon>
        <taxon>Betaproteobacteria</taxon>
        <taxon>Neisseriales</taxon>
        <taxon>Neisseriaceae</taxon>
        <taxon>Neisseria</taxon>
    </lineage>
</organism>
<reference evidence="1" key="1">
    <citation type="submission" date="2024-06" db="EMBL/GenBank/DDBJ databases">
        <title>Complete Genome Sequence of mouse commensal type strain Neisseria musculi.</title>
        <authorList>
            <person name="Thapa E."/>
            <person name="Aluvathingal J."/>
            <person name="Nadendla S."/>
            <person name="Mehta A."/>
            <person name="Tettelin H."/>
            <person name="Weyand N.J."/>
        </authorList>
    </citation>
    <scope>NUCLEOTIDE SEQUENCE</scope>
    <source>
        <strain evidence="1">NW831</strain>
    </source>
</reference>
<dbReference type="Proteomes" id="UP000516412">
    <property type="component" value="Chromosome"/>
</dbReference>
<dbReference type="RefSeq" id="WP_187000909.1">
    <property type="nucleotide sequence ID" value="NZ_CP060414.2"/>
</dbReference>
<proteinExistence type="predicted"/>
<sequence length="68" mass="7430">MNRAPQPDLQKRPAGMEILLAETQAGKARAEAHWAAVETQAAQAAVLVYWRFLPCIVTISPVNPVYAV</sequence>
<protein>
    <submittedName>
        <fullName evidence="1">Uncharacterized protein</fullName>
    </submittedName>
</protein>
<keyword evidence="2" id="KW-1185">Reference proteome</keyword>
<accession>A0A7H1MAQ4</accession>
<evidence type="ECO:0000313" key="1">
    <source>
        <dbReference type="EMBL" id="QNT58719.1"/>
    </source>
</evidence>